<dbReference type="AlphaFoldDB" id="A0AAW9S057"/>
<organism evidence="2 3">
    <name type="scientific">Rapidithrix thailandica</name>
    <dbReference type="NCBI Taxonomy" id="413964"/>
    <lineage>
        <taxon>Bacteria</taxon>
        <taxon>Pseudomonadati</taxon>
        <taxon>Bacteroidota</taxon>
        <taxon>Cytophagia</taxon>
        <taxon>Cytophagales</taxon>
        <taxon>Flammeovirgaceae</taxon>
        <taxon>Rapidithrix</taxon>
    </lineage>
</organism>
<accession>A0AAW9S057</accession>
<evidence type="ECO:0000256" key="1">
    <source>
        <dbReference type="ARBA" id="ARBA00008525"/>
    </source>
</evidence>
<evidence type="ECO:0000313" key="2">
    <source>
        <dbReference type="EMBL" id="MEN7547193.1"/>
    </source>
</evidence>
<gene>
    <name evidence="2" type="ORF">AAG747_04695</name>
</gene>
<reference evidence="2 3" key="1">
    <citation type="submission" date="2024-04" db="EMBL/GenBank/DDBJ databases">
        <title>Novel genus in family Flammeovirgaceae.</title>
        <authorList>
            <person name="Nguyen T.H."/>
            <person name="Vuong T.Q."/>
            <person name="Le H."/>
            <person name="Kim S.-G."/>
        </authorList>
    </citation>
    <scope>NUCLEOTIDE SEQUENCE [LARGE SCALE GENOMIC DNA]</scope>
    <source>
        <strain evidence="2 3">JCM 23209</strain>
    </source>
</reference>
<comment type="caution">
    <text evidence="2">The sequence shown here is derived from an EMBL/GenBank/DDBJ whole genome shotgun (WGS) entry which is preliminary data.</text>
</comment>
<keyword evidence="3" id="KW-1185">Reference proteome</keyword>
<dbReference type="EMBL" id="JBDKWZ010000002">
    <property type="protein sequence ID" value="MEN7547193.1"/>
    <property type="molecule type" value="Genomic_DNA"/>
</dbReference>
<dbReference type="RefSeq" id="WP_346819978.1">
    <property type="nucleotide sequence ID" value="NZ_JBDKWZ010000002.1"/>
</dbReference>
<sequence length="181" mass="20754">MELPKFKYSPNAYELALFDKVDGICSVCEQKRNLKYNSSFYSIDKPEYICPWCISNGKASEKYDGEFNSYCGIEGVSPDPNDPRPNIPEKLLLEIVCKTPSYSSWQQQQWLSHCNEPCAFIGYADAETIKPMLDELKDDIEHTIGINPDYIKNHLSKDGHLVGYLFKCVKCNKHRLHADCD</sequence>
<protein>
    <submittedName>
        <fullName evidence="2">CbrC family protein</fullName>
    </submittedName>
</protein>
<proteinExistence type="inferred from homology"/>
<dbReference type="Pfam" id="PF03691">
    <property type="entry name" value="UPF0167"/>
    <property type="match status" value="1"/>
</dbReference>
<dbReference type="Proteomes" id="UP001403385">
    <property type="component" value="Unassembled WGS sequence"/>
</dbReference>
<comment type="similarity">
    <text evidence="1">Belongs to the UPF0167 family.</text>
</comment>
<dbReference type="InterPro" id="IPR005363">
    <property type="entry name" value="UPF0167"/>
</dbReference>
<evidence type="ECO:0000313" key="3">
    <source>
        <dbReference type="Proteomes" id="UP001403385"/>
    </source>
</evidence>
<name>A0AAW9S057_9BACT</name>